<dbReference type="RefSeq" id="WP_354696578.1">
    <property type="nucleotide sequence ID" value="NZ_JAZHOG010000012.1"/>
</dbReference>
<evidence type="ECO:0000313" key="2">
    <source>
        <dbReference type="EMBL" id="MEJ8569253.1"/>
    </source>
</evidence>
<dbReference type="EMBL" id="JAZHOG010000012">
    <property type="protein sequence ID" value="MEJ8569253.1"/>
    <property type="molecule type" value="Genomic_DNA"/>
</dbReference>
<evidence type="ECO:0000313" key="3">
    <source>
        <dbReference type="Proteomes" id="UP001359886"/>
    </source>
</evidence>
<protein>
    <submittedName>
        <fullName evidence="2">Uncharacterized protein</fullName>
    </submittedName>
</protein>
<reference evidence="2 3" key="1">
    <citation type="submission" date="2024-02" db="EMBL/GenBank/DDBJ databases">
        <title>A novel Wenzhouxiangellaceae bacterium, isolated from coastal sediments.</title>
        <authorList>
            <person name="Du Z.-J."/>
            <person name="Ye Y.-Q."/>
            <person name="Zhang X.-Y."/>
        </authorList>
    </citation>
    <scope>NUCLEOTIDE SEQUENCE [LARGE SCALE GENOMIC DNA]</scope>
    <source>
        <strain evidence="2 3">CH-27</strain>
    </source>
</reference>
<keyword evidence="3" id="KW-1185">Reference proteome</keyword>
<accession>A0AAW9RMC0</accession>
<gene>
    <name evidence="2" type="ORF">V3330_16600</name>
</gene>
<dbReference type="Proteomes" id="UP001359886">
    <property type="component" value="Unassembled WGS sequence"/>
</dbReference>
<name>A0AAW9RMC0_9GAMM</name>
<sequence>MIRTNSSYSPRLILRRLVRARNRRAFITWALMLGFLFQPLLTYLATPMVGYDAEGHAVVEKCTLMGSKRIANQSPLPTSTPEPTPKAPDDSEECPVLTLYKIAGTAQITHPPTVLTLPPGNAKLVVDVEVLHCRAVQFSAYATRAPPLYS</sequence>
<evidence type="ECO:0000256" key="1">
    <source>
        <dbReference type="SAM" id="MobiDB-lite"/>
    </source>
</evidence>
<proteinExistence type="predicted"/>
<organism evidence="2 3">
    <name type="scientific">Elongatibacter sediminis</name>
    <dbReference type="NCBI Taxonomy" id="3119006"/>
    <lineage>
        <taxon>Bacteria</taxon>
        <taxon>Pseudomonadati</taxon>
        <taxon>Pseudomonadota</taxon>
        <taxon>Gammaproteobacteria</taxon>
        <taxon>Chromatiales</taxon>
        <taxon>Wenzhouxiangellaceae</taxon>
        <taxon>Elongatibacter</taxon>
    </lineage>
</organism>
<feature type="region of interest" description="Disordered" evidence="1">
    <location>
        <begin position="70"/>
        <end position="92"/>
    </location>
</feature>
<dbReference type="AlphaFoldDB" id="A0AAW9RMC0"/>
<comment type="caution">
    <text evidence="2">The sequence shown here is derived from an EMBL/GenBank/DDBJ whole genome shotgun (WGS) entry which is preliminary data.</text>
</comment>